<accession>A0ABY4X521</accession>
<evidence type="ECO:0000313" key="4">
    <source>
        <dbReference type="Proteomes" id="UP001056937"/>
    </source>
</evidence>
<keyword evidence="4" id="KW-1185">Reference proteome</keyword>
<keyword evidence="2" id="KW-1133">Transmembrane helix</keyword>
<keyword evidence="2" id="KW-0472">Membrane</keyword>
<keyword evidence="2" id="KW-0812">Transmembrane</keyword>
<proteinExistence type="predicted"/>
<name>A0ABY4X521_9SPHN</name>
<dbReference type="EMBL" id="CP084930">
    <property type="protein sequence ID" value="USI71988.1"/>
    <property type="molecule type" value="Genomic_DNA"/>
</dbReference>
<feature type="region of interest" description="Disordered" evidence="1">
    <location>
        <begin position="1"/>
        <end position="28"/>
    </location>
</feature>
<organism evidence="3 4">
    <name type="scientific">Sphingomonas morindae</name>
    <dbReference type="NCBI Taxonomy" id="1541170"/>
    <lineage>
        <taxon>Bacteria</taxon>
        <taxon>Pseudomonadati</taxon>
        <taxon>Pseudomonadota</taxon>
        <taxon>Alphaproteobacteria</taxon>
        <taxon>Sphingomonadales</taxon>
        <taxon>Sphingomonadaceae</taxon>
        <taxon>Sphingomonas</taxon>
    </lineage>
</organism>
<dbReference type="RefSeq" id="WP_252165797.1">
    <property type="nucleotide sequence ID" value="NZ_CP084930.1"/>
</dbReference>
<reference evidence="3" key="1">
    <citation type="journal article" date="2022" name="Toxins">
        <title>Genomic Analysis of Sphingopyxis sp. USTB-05 for Biodegrading Cyanobacterial Hepatotoxins.</title>
        <authorList>
            <person name="Liu C."/>
            <person name="Xu Q."/>
            <person name="Zhao Z."/>
            <person name="Zhang H."/>
            <person name="Liu X."/>
            <person name="Yin C."/>
            <person name="Liu Y."/>
            <person name="Yan H."/>
        </authorList>
    </citation>
    <scope>NUCLEOTIDE SEQUENCE</scope>
    <source>
        <strain evidence="3">NBD5</strain>
    </source>
</reference>
<evidence type="ECO:0000256" key="1">
    <source>
        <dbReference type="SAM" id="MobiDB-lite"/>
    </source>
</evidence>
<protein>
    <submittedName>
        <fullName evidence="3">Uncharacterized protein</fullName>
    </submittedName>
</protein>
<feature type="transmembrane region" description="Helical" evidence="2">
    <location>
        <begin position="33"/>
        <end position="59"/>
    </location>
</feature>
<evidence type="ECO:0000313" key="3">
    <source>
        <dbReference type="EMBL" id="USI71988.1"/>
    </source>
</evidence>
<feature type="compositionally biased region" description="Polar residues" evidence="1">
    <location>
        <begin position="1"/>
        <end position="10"/>
    </location>
</feature>
<evidence type="ECO:0000256" key="2">
    <source>
        <dbReference type="SAM" id="Phobius"/>
    </source>
</evidence>
<gene>
    <name evidence="3" type="ORF">LHA26_11780</name>
</gene>
<sequence>MRLLAASQQRVWRRHDDPSFGEPDSPSRPLPSLALPLILLFLFGSSVGGLLIAAFGLFAPAAP</sequence>
<dbReference type="Proteomes" id="UP001056937">
    <property type="component" value="Chromosome 1"/>
</dbReference>